<evidence type="ECO:0000313" key="2">
    <source>
        <dbReference type="EMBL" id="CAH4036080.1"/>
    </source>
</evidence>
<keyword evidence="3" id="KW-1185">Reference proteome</keyword>
<feature type="region of interest" description="Disordered" evidence="1">
    <location>
        <begin position="81"/>
        <end position="110"/>
    </location>
</feature>
<name>A0A9P0TYP2_PIEBR</name>
<accession>A0A9P0TYP2</accession>
<gene>
    <name evidence="2" type="ORF">PIBRA_LOCUS11931</name>
</gene>
<evidence type="ECO:0000313" key="3">
    <source>
        <dbReference type="Proteomes" id="UP001152562"/>
    </source>
</evidence>
<comment type="caution">
    <text evidence="2">The sequence shown here is derived from an EMBL/GenBank/DDBJ whole genome shotgun (WGS) entry which is preliminary data.</text>
</comment>
<protein>
    <submittedName>
        <fullName evidence="2">Uncharacterized protein</fullName>
    </submittedName>
</protein>
<dbReference type="EMBL" id="CALOZG010000052">
    <property type="protein sequence ID" value="CAH4036080.1"/>
    <property type="molecule type" value="Genomic_DNA"/>
</dbReference>
<organism evidence="2 3">
    <name type="scientific">Pieris brassicae</name>
    <name type="common">White butterfly</name>
    <name type="synonym">Large white butterfly</name>
    <dbReference type="NCBI Taxonomy" id="7116"/>
    <lineage>
        <taxon>Eukaryota</taxon>
        <taxon>Metazoa</taxon>
        <taxon>Ecdysozoa</taxon>
        <taxon>Arthropoda</taxon>
        <taxon>Hexapoda</taxon>
        <taxon>Insecta</taxon>
        <taxon>Pterygota</taxon>
        <taxon>Neoptera</taxon>
        <taxon>Endopterygota</taxon>
        <taxon>Lepidoptera</taxon>
        <taxon>Glossata</taxon>
        <taxon>Ditrysia</taxon>
        <taxon>Papilionoidea</taxon>
        <taxon>Pieridae</taxon>
        <taxon>Pierinae</taxon>
        <taxon>Pieris</taxon>
    </lineage>
</organism>
<proteinExistence type="predicted"/>
<feature type="compositionally biased region" description="Basic and acidic residues" evidence="1">
    <location>
        <begin position="94"/>
        <end position="110"/>
    </location>
</feature>
<evidence type="ECO:0000256" key="1">
    <source>
        <dbReference type="SAM" id="MobiDB-lite"/>
    </source>
</evidence>
<sequence>MFRLCLVFVNGKIGGLNRKIKMKYQVSEERYKILMSRYHEFVEGMGHPDKIPVKVFDALSQKQNEELLLIRDISAYLQKKKDNDIAKQNQTEGTAEKEEETKEPEEQKPE</sequence>
<reference evidence="2" key="1">
    <citation type="submission" date="2022-05" db="EMBL/GenBank/DDBJ databases">
        <authorList>
            <person name="Okamura Y."/>
        </authorList>
    </citation>
    <scope>NUCLEOTIDE SEQUENCE</scope>
</reference>
<dbReference type="AlphaFoldDB" id="A0A9P0TYP2"/>
<dbReference type="Proteomes" id="UP001152562">
    <property type="component" value="Unassembled WGS sequence"/>
</dbReference>